<dbReference type="PANTHER" id="PTHR43390:SF1">
    <property type="entry name" value="CHLOROPLAST PROCESSING PEPTIDASE"/>
    <property type="match status" value="1"/>
</dbReference>
<dbReference type="EMBL" id="VUMU01000017">
    <property type="protein sequence ID" value="MST58922.1"/>
    <property type="molecule type" value="Genomic_DNA"/>
</dbReference>
<feature type="transmembrane region" description="Helical" evidence="8">
    <location>
        <begin position="21"/>
        <end position="47"/>
    </location>
</feature>
<dbReference type="GO" id="GO:0006465">
    <property type="term" value="P:signal peptide processing"/>
    <property type="evidence" value="ECO:0007669"/>
    <property type="project" value="InterPro"/>
</dbReference>
<dbReference type="PANTHER" id="PTHR43390">
    <property type="entry name" value="SIGNAL PEPTIDASE I"/>
    <property type="match status" value="1"/>
</dbReference>
<evidence type="ECO:0000256" key="4">
    <source>
        <dbReference type="ARBA" id="ARBA00013208"/>
    </source>
</evidence>
<keyword evidence="8" id="KW-1133">Transmembrane helix</keyword>
<dbReference type="PRINTS" id="PR00727">
    <property type="entry name" value="LEADERPTASE"/>
</dbReference>
<dbReference type="NCBIfam" id="TIGR02227">
    <property type="entry name" value="sigpep_I_bact"/>
    <property type="match status" value="1"/>
</dbReference>
<organism evidence="11 12">
    <name type="scientific">Waltera intestinalis</name>
    <dbReference type="NCBI Taxonomy" id="2606635"/>
    <lineage>
        <taxon>Bacteria</taxon>
        <taxon>Bacillati</taxon>
        <taxon>Bacillota</taxon>
        <taxon>Clostridia</taxon>
        <taxon>Lachnospirales</taxon>
        <taxon>Lachnospiraceae</taxon>
        <taxon>Waltera</taxon>
    </lineage>
</organism>
<evidence type="ECO:0000259" key="10">
    <source>
        <dbReference type="Pfam" id="PF10502"/>
    </source>
</evidence>
<dbReference type="InterPro" id="IPR019756">
    <property type="entry name" value="Pept_S26A_signal_pept_1_Ser-AS"/>
</dbReference>
<comment type="catalytic activity">
    <reaction evidence="1 8">
        <text>Cleavage of hydrophobic, N-terminal signal or leader sequences from secreted and periplasmic proteins.</text>
        <dbReference type="EC" id="3.4.21.89"/>
    </reaction>
</comment>
<keyword evidence="8" id="KW-0472">Membrane</keyword>
<evidence type="ECO:0000256" key="7">
    <source>
        <dbReference type="PIRSR" id="PIRSR600223-1"/>
    </source>
</evidence>
<feature type="active site" evidence="7">
    <location>
        <position position="100"/>
    </location>
</feature>
<evidence type="ECO:0000256" key="6">
    <source>
        <dbReference type="ARBA" id="ARBA00022801"/>
    </source>
</evidence>
<dbReference type="GO" id="GO:0005886">
    <property type="term" value="C:plasma membrane"/>
    <property type="evidence" value="ECO:0007669"/>
    <property type="project" value="UniProtKB-SubCell"/>
</dbReference>
<evidence type="ECO:0000256" key="3">
    <source>
        <dbReference type="ARBA" id="ARBA00009370"/>
    </source>
</evidence>
<keyword evidence="8" id="KW-0812">Transmembrane</keyword>
<dbReference type="PROSITE" id="PS00760">
    <property type="entry name" value="SPASE_I_2"/>
    <property type="match status" value="1"/>
</dbReference>
<accession>A0A6L5YMM6</accession>
<feature type="active site" evidence="7">
    <location>
        <position position="56"/>
    </location>
</feature>
<dbReference type="InterPro" id="IPR019757">
    <property type="entry name" value="Pept_S26A_signal_pept_1_Lys-AS"/>
</dbReference>
<protein>
    <recommendedName>
        <fullName evidence="4 8">Signal peptidase I</fullName>
        <ecNumber evidence="4 8">3.4.21.89</ecNumber>
    </recommendedName>
</protein>
<dbReference type="InterPro" id="IPR000223">
    <property type="entry name" value="Pept_S26A_signal_pept_1"/>
</dbReference>
<keyword evidence="5 8" id="KW-0645">Protease</keyword>
<keyword evidence="12" id="KW-1185">Reference proteome</keyword>
<dbReference type="CDD" id="cd06530">
    <property type="entry name" value="S26_SPase_I"/>
    <property type="match status" value="1"/>
</dbReference>
<comment type="caution">
    <text evidence="11">The sequence shown here is derived from an EMBL/GenBank/DDBJ whole genome shotgun (WGS) entry which is preliminary data.</text>
</comment>
<evidence type="ECO:0000256" key="2">
    <source>
        <dbReference type="ARBA" id="ARBA00004401"/>
    </source>
</evidence>
<gene>
    <name evidence="11" type="primary">lepB</name>
    <name evidence="11" type="ORF">FYJ59_11845</name>
</gene>
<evidence type="ECO:0000256" key="8">
    <source>
        <dbReference type="RuleBase" id="RU003993"/>
    </source>
</evidence>
<dbReference type="AlphaFoldDB" id="A0A6L5YMM6"/>
<dbReference type="SUPFAM" id="SSF51306">
    <property type="entry name" value="LexA/Signal peptidase"/>
    <property type="match status" value="1"/>
</dbReference>
<sequence length="193" mass="21301">MTLRNKGLSFYKKKKKISQALLREIFSWIFGIALSVFLAGVIVIFLGRSARVVGMSMEPTLENGQQIYIDRFTYILSSPKAGDVVAFLPNGNENSHYYIKRVVAGPGDKVRIADGTLYVNGQQSIWVTERVLDAGIAENELILGSGEYFCIGDNPNNSEDSRSANIGPVDEDDIVGKAWFHLKSSTEGMGFIK</sequence>
<dbReference type="Proteomes" id="UP000476055">
    <property type="component" value="Unassembled WGS sequence"/>
</dbReference>
<evidence type="ECO:0000256" key="5">
    <source>
        <dbReference type="ARBA" id="ARBA00022670"/>
    </source>
</evidence>
<dbReference type="InterPro" id="IPR036286">
    <property type="entry name" value="LexA/Signal_pep-like_sf"/>
</dbReference>
<dbReference type="PROSITE" id="PS00501">
    <property type="entry name" value="SPASE_I_1"/>
    <property type="match status" value="1"/>
</dbReference>
<reference evidence="11 12" key="1">
    <citation type="submission" date="2019-08" db="EMBL/GenBank/DDBJ databases">
        <title>In-depth cultivation of the pig gut microbiome towards novel bacterial diversity and tailored functional studies.</title>
        <authorList>
            <person name="Wylensek D."/>
            <person name="Hitch T.C.A."/>
            <person name="Clavel T."/>
        </authorList>
    </citation>
    <scope>NUCLEOTIDE SEQUENCE [LARGE SCALE GENOMIC DNA]</scope>
    <source>
        <strain evidence="11 12">WCA3-601-WT-6H</strain>
    </source>
</reference>
<dbReference type="EC" id="3.4.21.89" evidence="4 8"/>
<evidence type="ECO:0000256" key="1">
    <source>
        <dbReference type="ARBA" id="ARBA00000677"/>
    </source>
</evidence>
<comment type="similarity">
    <text evidence="3 9">Belongs to the peptidase S26 family.</text>
</comment>
<dbReference type="GO" id="GO:0004252">
    <property type="term" value="F:serine-type endopeptidase activity"/>
    <property type="evidence" value="ECO:0007669"/>
    <property type="project" value="InterPro"/>
</dbReference>
<proteinExistence type="inferred from homology"/>
<dbReference type="InterPro" id="IPR019533">
    <property type="entry name" value="Peptidase_S26"/>
</dbReference>
<keyword evidence="6 8" id="KW-0378">Hydrolase</keyword>
<comment type="subcellular location">
    <subcellularLocation>
        <location evidence="2">Cell membrane</location>
        <topology evidence="2">Single-pass type II membrane protein</topology>
    </subcellularLocation>
    <subcellularLocation>
        <location evidence="9">Membrane</location>
        <topology evidence="9">Single-pass type II membrane protein</topology>
    </subcellularLocation>
</comment>
<name>A0A6L5YMM6_9FIRM</name>
<evidence type="ECO:0000256" key="9">
    <source>
        <dbReference type="RuleBase" id="RU362042"/>
    </source>
</evidence>
<dbReference type="Pfam" id="PF10502">
    <property type="entry name" value="Peptidase_S26"/>
    <property type="match status" value="1"/>
</dbReference>
<dbReference type="GO" id="GO:0009003">
    <property type="term" value="F:signal peptidase activity"/>
    <property type="evidence" value="ECO:0007669"/>
    <property type="project" value="UniProtKB-EC"/>
</dbReference>
<feature type="domain" description="Peptidase S26" evidence="10">
    <location>
        <begin position="26"/>
        <end position="180"/>
    </location>
</feature>
<evidence type="ECO:0000313" key="11">
    <source>
        <dbReference type="EMBL" id="MST58922.1"/>
    </source>
</evidence>
<dbReference type="Gene3D" id="2.10.109.10">
    <property type="entry name" value="Umud Fragment, subunit A"/>
    <property type="match status" value="1"/>
</dbReference>
<evidence type="ECO:0000313" key="12">
    <source>
        <dbReference type="Proteomes" id="UP000476055"/>
    </source>
</evidence>